<gene>
    <name evidence="5" type="ORF">B0I36DRAFT_376399</name>
</gene>
<feature type="domain" description="Carboxylesterase type B" evidence="4">
    <location>
        <begin position="21"/>
        <end position="485"/>
    </location>
</feature>
<dbReference type="OrthoDB" id="6846267at2759"/>
<dbReference type="InterPro" id="IPR002018">
    <property type="entry name" value="CarbesteraseB"/>
</dbReference>
<dbReference type="PANTHER" id="PTHR11559">
    <property type="entry name" value="CARBOXYLESTERASE"/>
    <property type="match status" value="1"/>
</dbReference>
<dbReference type="PROSITE" id="PS00122">
    <property type="entry name" value="CARBOXYLESTERASE_B_1"/>
    <property type="match status" value="1"/>
</dbReference>
<name>A0A9P9BLG4_9PEZI</name>
<comment type="caution">
    <text evidence="5">The sequence shown here is derived from an EMBL/GenBank/DDBJ whole genome shotgun (WGS) entry which is preliminary data.</text>
</comment>
<dbReference type="Gene3D" id="3.40.50.1820">
    <property type="entry name" value="alpha/beta hydrolase"/>
    <property type="match status" value="1"/>
</dbReference>
<dbReference type="GeneID" id="70189994"/>
<dbReference type="RefSeq" id="XP_046007903.1">
    <property type="nucleotide sequence ID" value="XM_046160448.1"/>
</dbReference>
<dbReference type="InterPro" id="IPR019826">
    <property type="entry name" value="Carboxylesterase_B_AS"/>
</dbReference>
<keyword evidence="6" id="KW-1185">Reference proteome</keyword>
<protein>
    <recommendedName>
        <fullName evidence="3">Carboxylic ester hydrolase</fullName>
        <ecNumber evidence="3">3.1.1.-</ecNumber>
    </recommendedName>
</protein>
<dbReference type="GO" id="GO:0016787">
    <property type="term" value="F:hydrolase activity"/>
    <property type="evidence" value="ECO:0007669"/>
    <property type="project" value="UniProtKB-KW"/>
</dbReference>
<dbReference type="EMBL" id="JAGTJQ010000009">
    <property type="protein sequence ID" value="KAH7024355.1"/>
    <property type="molecule type" value="Genomic_DNA"/>
</dbReference>
<evidence type="ECO:0000256" key="3">
    <source>
        <dbReference type="RuleBase" id="RU361235"/>
    </source>
</evidence>
<keyword evidence="2 3" id="KW-0378">Hydrolase</keyword>
<evidence type="ECO:0000313" key="6">
    <source>
        <dbReference type="Proteomes" id="UP000756346"/>
    </source>
</evidence>
<accession>A0A9P9BLG4</accession>
<comment type="similarity">
    <text evidence="1 3">Belongs to the type-B carboxylesterase/lipase family.</text>
</comment>
<dbReference type="EC" id="3.1.1.-" evidence="3"/>
<dbReference type="Proteomes" id="UP000756346">
    <property type="component" value="Unassembled WGS sequence"/>
</dbReference>
<dbReference type="SUPFAM" id="SSF53474">
    <property type="entry name" value="alpha/beta-Hydrolases"/>
    <property type="match status" value="1"/>
</dbReference>
<dbReference type="AlphaFoldDB" id="A0A9P9BLG4"/>
<proteinExistence type="inferred from homology"/>
<sequence>MLPPRSLEIPSTATTKLKVPGLGVISGLSYNDGECIQYLGIPYARIPGRFRRSVPSKKPWPSNAWDGTKLGPYCPQPPRDFYPVPDPPERTWLNTPQFGELDCLNLNISVPRHDTSKGPLPVMVFFHGGAFTYSTGASPIYDGRLMATSSALDNDIPTIIITLNYRIGVYGFLGGTDLQKYAAAQSDSGCGNYGLWDQVIALRWVQEHIRAFGGDPGRVCIFGQSAGALSVACHLARGEPLFESASIMSGRLGLCGVLTPEEYQIVFEKMLVECGVSLDKDPIERVEALAAVPEAQLTKAMVPVFGIPVITMALCDDGVLLPSEFLRANYKSFHVPKFVKRVMIGDAVNECIIWNKSWNHLSASQVLASMEAIMGDGAKVVAEMYGIKKDAPHEALFSNMERMTTDGLYRISNYFTELAIKDCYAYHFNVPSPYDNAWKGLAHHSFDNVLIFEVLEHTLPDEQQEISKQMRSAWIKFANGIDPWERFDAQGRMCVFGPQNVRMQSKEEYDAKAYGNWERLDREGLIMPLTELSDELCLQRRALLATKS</sequence>
<dbReference type="InterPro" id="IPR029058">
    <property type="entry name" value="AB_hydrolase_fold"/>
</dbReference>
<reference evidence="5" key="1">
    <citation type="journal article" date="2021" name="Nat. Commun.">
        <title>Genetic determinants of endophytism in the Arabidopsis root mycobiome.</title>
        <authorList>
            <person name="Mesny F."/>
            <person name="Miyauchi S."/>
            <person name="Thiergart T."/>
            <person name="Pickel B."/>
            <person name="Atanasova L."/>
            <person name="Karlsson M."/>
            <person name="Huettel B."/>
            <person name="Barry K.W."/>
            <person name="Haridas S."/>
            <person name="Chen C."/>
            <person name="Bauer D."/>
            <person name="Andreopoulos W."/>
            <person name="Pangilinan J."/>
            <person name="LaButti K."/>
            <person name="Riley R."/>
            <person name="Lipzen A."/>
            <person name="Clum A."/>
            <person name="Drula E."/>
            <person name="Henrissat B."/>
            <person name="Kohler A."/>
            <person name="Grigoriev I.V."/>
            <person name="Martin F.M."/>
            <person name="Hacquard S."/>
        </authorList>
    </citation>
    <scope>NUCLEOTIDE SEQUENCE</scope>
    <source>
        <strain evidence="5">MPI-CAGE-CH-0230</strain>
    </source>
</reference>
<dbReference type="InterPro" id="IPR050309">
    <property type="entry name" value="Type-B_Carboxylest/Lipase"/>
</dbReference>
<evidence type="ECO:0000256" key="2">
    <source>
        <dbReference type="ARBA" id="ARBA00022801"/>
    </source>
</evidence>
<dbReference type="Pfam" id="PF00135">
    <property type="entry name" value="COesterase"/>
    <property type="match status" value="1"/>
</dbReference>
<evidence type="ECO:0000313" key="5">
    <source>
        <dbReference type="EMBL" id="KAH7024355.1"/>
    </source>
</evidence>
<organism evidence="5 6">
    <name type="scientific">Microdochium trichocladiopsis</name>
    <dbReference type="NCBI Taxonomy" id="1682393"/>
    <lineage>
        <taxon>Eukaryota</taxon>
        <taxon>Fungi</taxon>
        <taxon>Dikarya</taxon>
        <taxon>Ascomycota</taxon>
        <taxon>Pezizomycotina</taxon>
        <taxon>Sordariomycetes</taxon>
        <taxon>Xylariomycetidae</taxon>
        <taxon>Xylariales</taxon>
        <taxon>Microdochiaceae</taxon>
        <taxon>Microdochium</taxon>
    </lineage>
</organism>
<evidence type="ECO:0000256" key="1">
    <source>
        <dbReference type="ARBA" id="ARBA00005964"/>
    </source>
</evidence>
<evidence type="ECO:0000259" key="4">
    <source>
        <dbReference type="Pfam" id="PF00135"/>
    </source>
</evidence>